<dbReference type="InterPro" id="IPR036465">
    <property type="entry name" value="vWFA_dom_sf"/>
</dbReference>
<evidence type="ECO:0000313" key="1">
    <source>
        <dbReference type="EMBL" id="ADG30039.1"/>
    </source>
</evidence>
<dbReference type="HOGENOM" id="CLU_280307_0_0_4"/>
<protein>
    <submittedName>
        <fullName evidence="1">Uncharacterized protein</fullName>
    </submittedName>
</protein>
<dbReference type="KEGG" id="tin:Tint_0639"/>
<accession>D5X5Y6</accession>
<name>D5X5Y6_THIK1</name>
<dbReference type="STRING" id="75379.Tint_0639"/>
<organism evidence="1">
    <name type="scientific">Thiomonas intermedia (strain K12)</name>
    <name type="common">Thiobacillus intermedius</name>
    <dbReference type="NCBI Taxonomy" id="75379"/>
    <lineage>
        <taxon>Bacteria</taxon>
        <taxon>Pseudomonadati</taxon>
        <taxon>Pseudomonadota</taxon>
        <taxon>Betaproteobacteria</taxon>
        <taxon>Burkholderiales</taxon>
        <taxon>Thiomonas</taxon>
    </lineage>
</organism>
<dbReference type="EMBL" id="CP002021">
    <property type="protein sequence ID" value="ADG30039.1"/>
    <property type="molecule type" value="Genomic_DNA"/>
</dbReference>
<dbReference type="Gene3D" id="3.40.50.410">
    <property type="entry name" value="von Willebrand factor, type A domain"/>
    <property type="match status" value="1"/>
</dbReference>
<dbReference type="AlphaFoldDB" id="D5X5Y6"/>
<proteinExistence type="predicted"/>
<gene>
    <name evidence="1" type="ordered locus">Tint_0639</name>
</gene>
<reference evidence="1" key="1">
    <citation type="submission" date="2010-04" db="EMBL/GenBank/DDBJ databases">
        <title>Complete sequence of Thiomonas intermedia K12.</title>
        <authorList>
            <consortium name="US DOE Joint Genome Institute"/>
            <person name="Lucas S."/>
            <person name="Copeland A."/>
            <person name="Lapidus A."/>
            <person name="Cheng J.-F."/>
            <person name="Bruce D."/>
            <person name="Goodwin L."/>
            <person name="Pitluck S."/>
            <person name="Davenport K."/>
            <person name="Detter J.C."/>
            <person name="Han C."/>
            <person name="Tapia R."/>
            <person name="Land M."/>
            <person name="Hauser L."/>
            <person name="Kyrpides N."/>
            <person name="Ovchinnikova G."/>
            <person name="Kerfeld C.A."/>
            <person name="Cannon G.C."/>
            <person name="Heinhorst S."/>
            <person name="Woyke T."/>
        </authorList>
    </citation>
    <scope>NUCLEOTIDE SEQUENCE [LARGE SCALE GENOMIC DNA]</scope>
    <source>
        <strain evidence="1">K12</strain>
    </source>
</reference>
<dbReference type="SUPFAM" id="SSF53300">
    <property type="entry name" value="vWA-like"/>
    <property type="match status" value="1"/>
</dbReference>
<sequence>MSEAGTVTTSQPRPQVVIAIGNSQSMDGDLSGAIMTGSGNLSSGLTSLYKSSSPVNYSVPSGFTPPMTPSQTASAPYTYNNNGTLVDNGASRLNVAKAGLSSVLNKYLPSMDFALEDYSTSGTSLYTTWVYYMSPSGGFTFANSLPTHGFTSYSAYQSFVAANPNASPAPTRWVNNPCYQYGSASSSVKSYCSSIANSGLYGSSASTAASTLSSNLYMQIGASSDDPNINDVLYSSGQPGLFVDYGGAYAAYNYSTYLGPITSTNTPYTYFNLGNYNDGVVSVGYNKSAPSANKVTGPTNAGYVPYTDQVVYAERGFGYYVQSLNATSGNQVVSMTNLGTNPSTSAVNTALTPFTTALKPETNNSSSSEIKALAYQSPTAGLVQGAGNVLSNLIASCAGQYVILVTDGLPTMDLNGKNWPPLGSAAGQGYGVNAAFYGIAGNSNYGINDDSNNLPSGQTQGALDAANTNDQALIDTITAIQALNKKGIKTYVVGLGAGVDANANPAAYAALNAMAIAGGTGQEYPANNVTAFNSALGSIAAQIFSSTAISAPVAPSILQAGSLVYTATSSNTPGSIAGHIQAYQTVAAPTSSASAPIGTPTGPAQWDAGDTTHMSASARQAALLTTTATAYGSGPGSGDIDTLQNVGGNSTSANYNPSSFALSATTCVPNLNTLLAYTFDPSFNSAGDTTNTSALGFPAGVPGCSYLAGRQLNWMLGSLSANDQSHYLGAPSNSNDVSIGGYGTFANSNKGRENLLTFTSNDGFLYAVDAKTGNLVWGWMPQVFLPSLQNFTQFETQQPFDGGYTLTDAVNTASSPQASNWATYVVGTAQGGAYHYALKLSSNTSSSSTAAPAPVAQTWGITVPGGSSPQMQTPLIVNIGGMQYAVFVVNTTTGSGSSAITTSTLYEVNVATGQAASGSTLSAALSMGSNVYVTSALNFDANSKTLWMGDNQGGIWALNLSGTASLDASLLQNYGATSPAAAINYLGYAVVSGVPYVWAASQSQISVFQLSGASSRIVWASSNQTGSKYVNGSLQSVSSNVVMPLQANGQISATPAIIAGVLVVPVYVPPDATSCGLGNGYDDLFDLPSGGLPKLPITFKNMAVTNGVLNLGPGVPLSPSSYASSSGSFFFTGTNASTDSSSGNGNPTGFGAGGINYTVRNPPIAWRQY</sequence>
<dbReference type="eggNOG" id="COG3419">
    <property type="taxonomic scope" value="Bacteria"/>
</dbReference>